<feature type="compositionally biased region" description="Low complexity" evidence="1">
    <location>
        <begin position="172"/>
        <end position="184"/>
    </location>
</feature>
<evidence type="ECO:0000256" key="1">
    <source>
        <dbReference type="SAM" id="MobiDB-lite"/>
    </source>
</evidence>
<sequence>MYCVLEECPIFGRERCRDQAGTGVSREAWFSALTTKQEKHFGILRAGHAKGFELSNPVDQDPSRAIGSGEGRKSKGRQLSRRLKFVSTRERHWNGFRVVAQRDMASRRATKGTLTAVSKTEESVPNPKGQQRLGRGECRRRRQHHHLSSVRPEIPKSEVLPAKEGADRPSDDVSAVAAAPPAPR</sequence>
<dbReference type="AlphaFoldDB" id="A0A4C1YBT1"/>
<evidence type="ECO:0000313" key="3">
    <source>
        <dbReference type="Proteomes" id="UP000299102"/>
    </source>
</evidence>
<name>A0A4C1YBT1_EUMVA</name>
<dbReference type="EMBL" id="BGZK01001157">
    <property type="protein sequence ID" value="GBP72803.1"/>
    <property type="molecule type" value="Genomic_DNA"/>
</dbReference>
<accession>A0A4C1YBT1</accession>
<dbReference type="Proteomes" id="UP000299102">
    <property type="component" value="Unassembled WGS sequence"/>
</dbReference>
<feature type="region of interest" description="Disordered" evidence="1">
    <location>
        <begin position="53"/>
        <end position="80"/>
    </location>
</feature>
<reference evidence="2 3" key="1">
    <citation type="journal article" date="2019" name="Commun. Biol.">
        <title>The bagworm genome reveals a unique fibroin gene that provides high tensile strength.</title>
        <authorList>
            <person name="Kono N."/>
            <person name="Nakamura H."/>
            <person name="Ohtoshi R."/>
            <person name="Tomita M."/>
            <person name="Numata K."/>
            <person name="Arakawa K."/>
        </authorList>
    </citation>
    <scope>NUCLEOTIDE SEQUENCE [LARGE SCALE GENOMIC DNA]</scope>
</reference>
<feature type="region of interest" description="Disordered" evidence="1">
    <location>
        <begin position="107"/>
        <end position="184"/>
    </location>
</feature>
<gene>
    <name evidence="2" type="ORF">EVAR_40304_1</name>
</gene>
<keyword evidence="3" id="KW-1185">Reference proteome</keyword>
<protein>
    <submittedName>
        <fullName evidence="2">Uncharacterized protein</fullName>
    </submittedName>
</protein>
<organism evidence="2 3">
    <name type="scientific">Eumeta variegata</name>
    <name type="common">Bagworm moth</name>
    <name type="synonym">Eumeta japonica</name>
    <dbReference type="NCBI Taxonomy" id="151549"/>
    <lineage>
        <taxon>Eukaryota</taxon>
        <taxon>Metazoa</taxon>
        <taxon>Ecdysozoa</taxon>
        <taxon>Arthropoda</taxon>
        <taxon>Hexapoda</taxon>
        <taxon>Insecta</taxon>
        <taxon>Pterygota</taxon>
        <taxon>Neoptera</taxon>
        <taxon>Endopterygota</taxon>
        <taxon>Lepidoptera</taxon>
        <taxon>Glossata</taxon>
        <taxon>Ditrysia</taxon>
        <taxon>Tineoidea</taxon>
        <taxon>Psychidae</taxon>
        <taxon>Oiketicinae</taxon>
        <taxon>Eumeta</taxon>
    </lineage>
</organism>
<proteinExistence type="predicted"/>
<evidence type="ECO:0000313" key="2">
    <source>
        <dbReference type="EMBL" id="GBP72803.1"/>
    </source>
</evidence>
<comment type="caution">
    <text evidence="2">The sequence shown here is derived from an EMBL/GenBank/DDBJ whole genome shotgun (WGS) entry which is preliminary data.</text>
</comment>
<feature type="compositionally biased region" description="Basic residues" evidence="1">
    <location>
        <begin position="138"/>
        <end position="148"/>
    </location>
</feature>